<dbReference type="RefSeq" id="WP_380187033.1">
    <property type="nucleotide sequence ID" value="NZ_JBHTBQ010000011.1"/>
</dbReference>
<evidence type="ECO:0000256" key="1">
    <source>
        <dbReference type="ARBA" id="ARBA00022670"/>
    </source>
</evidence>
<evidence type="ECO:0000259" key="7">
    <source>
        <dbReference type="PROSITE" id="PS50249"/>
    </source>
</evidence>
<dbReference type="Gene3D" id="3.40.140.10">
    <property type="entry name" value="Cytidine Deaminase, domain 2"/>
    <property type="match status" value="1"/>
</dbReference>
<dbReference type="NCBIfam" id="NF000642">
    <property type="entry name" value="PRK00024.1"/>
    <property type="match status" value="1"/>
</dbReference>
<protein>
    <submittedName>
        <fullName evidence="8">DNA repair protein RadC</fullName>
    </submittedName>
</protein>
<dbReference type="Proteomes" id="UP001596473">
    <property type="component" value="Unassembled WGS sequence"/>
</dbReference>
<keyword evidence="3" id="KW-0378">Hydrolase</keyword>
<dbReference type="InterPro" id="IPR020891">
    <property type="entry name" value="UPF0758_CS"/>
</dbReference>
<keyword evidence="4" id="KW-0862">Zinc</keyword>
<evidence type="ECO:0000313" key="9">
    <source>
        <dbReference type="Proteomes" id="UP001596473"/>
    </source>
</evidence>
<dbReference type="Pfam" id="PF20582">
    <property type="entry name" value="UPF0758_N"/>
    <property type="match status" value="1"/>
</dbReference>
<organism evidence="8 9">
    <name type="scientific">Iodobacter arcticus</name>
    <dbReference type="NCBI Taxonomy" id="590593"/>
    <lineage>
        <taxon>Bacteria</taxon>
        <taxon>Pseudomonadati</taxon>
        <taxon>Pseudomonadota</taxon>
        <taxon>Betaproteobacteria</taxon>
        <taxon>Neisseriales</taxon>
        <taxon>Chitinibacteraceae</taxon>
        <taxon>Iodobacter</taxon>
    </lineage>
</organism>
<reference evidence="9" key="1">
    <citation type="journal article" date="2019" name="Int. J. Syst. Evol. Microbiol.">
        <title>The Global Catalogue of Microorganisms (GCM) 10K type strain sequencing project: providing services to taxonomists for standard genome sequencing and annotation.</title>
        <authorList>
            <consortium name="The Broad Institute Genomics Platform"/>
            <consortium name="The Broad Institute Genome Sequencing Center for Infectious Disease"/>
            <person name="Wu L."/>
            <person name="Ma J."/>
        </authorList>
    </citation>
    <scope>NUCLEOTIDE SEQUENCE [LARGE SCALE GENOMIC DNA]</scope>
    <source>
        <strain evidence="9">CCUG 62945</strain>
    </source>
</reference>
<dbReference type="SUPFAM" id="SSF47781">
    <property type="entry name" value="RuvA domain 2-like"/>
    <property type="match status" value="1"/>
</dbReference>
<evidence type="ECO:0000256" key="2">
    <source>
        <dbReference type="ARBA" id="ARBA00022723"/>
    </source>
</evidence>
<dbReference type="PANTHER" id="PTHR30471:SF3">
    <property type="entry name" value="UPF0758 PROTEIN YEES-RELATED"/>
    <property type="match status" value="1"/>
</dbReference>
<evidence type="ECO:0000256" key="4">
    <source>
        <dbReference type="ARBA" id="ARBA00022833"/>
    </source>
</evidence>
<dbReference type="SUPFAM" id="SSF102712">
    <property type="entry name" value="JAB1/MPN domain"/>
    <property type="match status" value="1"/>
</dbReference>
<dbReference type="Pfam" id="PF04002">
    <property type="entry name" value="RadC"/>
    <property type="match status" value="1"/>
</dbReference>
<evidence type="ECO:0000256" key="3">
    <source>
        <dbReference type="ARBA" id="ARBA00022801"/>
    </source>
</evidence>
<dbReference type="InterPro" id="IPR001405">
    <property type="entry name" value="UPF0758"/>
</dbReference>
<evidence type="ECO:0000313" key="8">
    <source>
        <dbReference type="EMBL" id="MFC7419510.1"/>
    </source>
</evidence>
<proteinExistence type="inferred from homology"/>
<feature type="domain" description="MPN" evidence="7">
    <location>
        <begin position="107"/>
        <end position="229"/>
    </location>
</feature>
<dbReference type="PROSITE" id="PS50249">
    <property type="entry name" value="MPN"/>
    <property type="match status" value="1"/>
</dbReference>
<keyword evidence="2" id="KW-0479">Metal-binding</keyword>
<comment type="caution">
    <text evidence="8">The sequence shown here is derived from an EMBL/GenBank/DDBJ whole genome shotgun (WGS) entry which is preliminary data.</text>
</comment>
<dbReference type="InterPro" id="IPR046778">
    <property type="entry name" value="UPF0758_N"/>
</dbReference>
<dbReference type="InterPro" id="IPR025657">
    <property type="entry name" value="RadC_JAB"/>
</dbReference>
<comment type="similarity">
    <text evidence="6">Belongs to the UPF0758 family.</text>
</comment>
<evidence type="ECO:0000256" key="5">
    <source>
        <dbReference type="ARBA" id="ARBA00023049"/>
    </source>
</evidence>
<dbReference type="PANTHER" id="PTHR30471">
    <property type="entry name" value="DNA REPAIR PROTEIN RADC"/>
    <property type="match status" value="1"/>
</dbReference>
<dbReference type="InterPro" id="IPR037518">
    <property type="entry name" value="MPN"/>
</dbReference>
<accession>A0ABW2QX15</accession>
<sequence length="229" mass="25358">MMSLLMAITDWPEDERPREKLLAHGAESLSDAELLALFLRVGVKGKSAVDLARDLLLYFGSLEKLFHAPHNALCQIHGMGSAKYCQLQAILEMSKRALSEELRSNDAFTSPASVKAFLKLRLRGLDHEEFHALFLNTAHQLISAETLFKGSLSETRIYPREVARRALTLNAAAVIVAHNHPSGSPQPSDADLHITQQLRNTLEIIDVRLLDHCIVAAHQVISMAELGLL</sequence>
<name>A0ABW2QX15_9NEIS</name>
<dbReference type="EMBL" id="JBHTBQ010000011">
    <property type="protein sequence ID" value="MFC7419510.1"/>
    <property type="molecule type" value="Genomic_DNA"/>
</dbReference>
<keyword evidence="1" id="KW-0645">Protease</keyword>
<gene>
    <name evidence="8" type="primary">radC</name>
    <name evidence="8" type="ORF">ACFQNF_06420</name>
</gene>
<evidence type="ECO:0000256" key="6">
    <source>
        <dbReference type="RuleBase" id="RU003797"/>
    </source>
</evidence>
<dbReference type="InterPro" id="IPR010994">
    <property type="entry name" value="RuvA_2-like"/>
</dbReference>
<dbReference type="NCBIfam" id="TIGR00608">
    <property type="entry name" value="radc"/>
    <property type="match status" value="1"/>
</dbReference>
<dbReference type="PROSITE" id="PS01302">
    <property type="entry name" value="UPF0758"/>
    <property type="match status" value="1"/>
</dbReference>
<keyword evidence="5" id="KW-0482">Metalloprotease</keyword>
<dbReference type="CDD" id="cd08071">
    <property type="entry name" value="MPN_DUF2466"/>
    <property type="match status" value="1"/>
</dbReference>
<keyword evidence="9" id="KW-1185">Reference proteome</keyword>